<evidence type="ECO:0000256" key="3">
    <source>
        <dbReference type="ARBA" id="ARBA00022722"/>
    </source>
</evidence>
<dbReference type="InterPro" id="IPR047021">
    <property type="entry name" value="REXO1/3/4-like"/>
</dbReference>
<keyword evidence="3" id="KW-0540">Nuclease</keyword>
<protein>
    <submittedName>
        <fullName evidence="9">Exonuclease</fullName>
    </submittedName>
</protein>
<dbReference type="VEuPathDB" id="FungiDB:AAP_06272"/>
<keyword evidence="5 9" id="KW-0269">Exonuclease</keyword>
<keyword evidence="6" id="KW-0539">Nucleus</keyword>
<dbReference type="GO" id="GO:0004527">
    <property type="term" value="F:exonuclease activity"/>
    <property type="evidence" value="ECO:0007669"/>
    <property type="project" value="UniProtKB-KW"/>
</dbReference>
<comment type="caution">
    <text evidence="9">The sequence shown here is derived from an EMBL/GenBank/DDBJ whole genome shotgun (WGS) entry which is preliminary data.</text>
</comment>
<reference evidence="9 10" key="1">
    <citation type="journal article" date="2016" name="Genome Biol. Evol.">
        <title>Divergent and convergent evolution of fungal pathogenicity.</title>
        <authorList>
            <person name="Shang Y."/>
            <person name="Xiao G."/>
            <person name="Zheng P."/>
            <person name="Cen K."/>
            <person name="Zhan S."/>
            <person name="Wang C."/>
        </authorList>
    </citation>
    <scope>NUCLEOTIDE SEQUENCE [LARGE SCALE GENOMIC DNA]</scope>
    <source>
        <strain evidence="9 10">ARSEF 7405</strain>
    </source>
</reference>
<dbReference type="AlphaFoldDB" id="A0A167UXN8"/>
<dbReference type="InterPro" id="IPR013520">
    <property type="entry name" value="Ribonucl_H"/>
</dbReference>
<sequence length="634" mass="70702">MTHSGHVRKVVVLMVPGLEMGMFSGHIKLSEAEDGSADTPMTDTEITSESTETEQLSDLERWKRGLPLRQTEFCPVKLSRDSLPNPLQPMADMFDHIWPVKTPGDTKYNKIHSPLLAMLGVAKESSSTYAKNKRQKLEKERKLQAEFAKNNRRPITTYLASVPDLLANEYVLHPALFENEEDKARYQIKRVESGQAAEHGWVDTRVENYAQGDVPDSEIQEGSMTAGRDVYGLDCEMCITEGGQSELTRVSLVGWDGEVVLDELVKPEKPIIDYLTRFSGITKEMLDPVTTTLHDIQQRLLDLLHPRTILIGHSLDSDFRALKLTHPFIVDTALIYPHPRGPPLKSSLKWLCFKYLNKQIQKGMSGHDSTEDARAVLDLVKKKCEHGENFGTGMENQESIFLVLNRLVKRGKHMPKKEAVEEKKEEDGAQQEKQQAVEQNTGRTGAVVDWGMPERGYGAFATVKIGCQNDEEVVAGVNRAVNGDPDSGNSSIPEGGCDFTFARLRELDLARGFSDRVPDPQNKGQSIPIPKDTDSTGPPVLPSSSLASAVSSTVSHIQRIYDSLPPATVFVVYSGTGDPREAAELQQIYRQHTKEFRSGTPWDQLSVKWTDVEQQKLHAAVQRARMGIGFMTVK</sequence>
<dbReference type="Gene3D" id="3.30.420.10">
    <property type="entry name" value="Ribonuclease H-like superfamily/Ribonuclease H"/>
    <property type="match status" value="1"/>
</dbReference>
<evidence type="ECO:0000256" key="4">
    <source>
        <dbReference type="ARBA" id="ARBA00022801"/>
    </source>
</evidence>
<comment type="subcellular location">
    <subcellularLocation>
        <location evidence="1">Nucleus</location>
    </subcellularLocation>
</comment>
<dbReference type="InterPro" id="IPR036397">
    <property type="entry name" value="RNaseH_sf"/>
</dbReference>
<dbReference type="SMART" id="SM00479">
    <property type="entry name" value="EXOIII"/>
    <property type="match status" value="1"/>
</dbReference>
<keyword evidence="4" id="KW-0378">Hydrolase</keyword>
<organism evidence="9 10">
    <name type="scientific">Ascosphaera apis ARSEF 7405</name>
    <dbReference type="NCBI Taxonomy" id="392613"/>
    <lineage>
        <taxon>Eukaryota</taxon>
        <taxon>Fungi</taxon>
        <taxon>Dikarya</taxon>
        <taxon>Ascomycota</taxon>
        <taxon>Pezizomycotina</taxon>
        <taxon>Eurotiomycetes</taxon>
        <taxon>Eurotiomycetidae</taxon>
        <taxon>Onygenales</taxon>
        <taxon>Ascosphaeraceae</taxon>
        <taxon>Ascosphaera</taxon>
    </lineage>
</organism>
<dbReference type="GO" id="GO:0003676">
    <property type="term" value="F:nucleic acid binding"/>
    <property type="evidence" value="ECO:0007669"/>
    <property type="project" value="InterPro"/>
</dbReference>
<proteinExistence type="inferred from homology"/>
<dbReference type="OrthoDB" id="206335at2759"/>
<evidence type="ECO:0000259" key="8">
    <source>
        <dbReference type="SMART" id="SM00479"/>
    </source>
</evidence>
<dbReference type="EMBL" id="AZGZ01000049">
    <property type="protein sequence ID" value="KZZ86744.1"/>
    <property type="molecule type" value="Genomic_DNA"/>
</dbReference>
<name>A0A167UXN8_9EURO</name>
<evidence type="ECO:0000256" key="2">
    <source>
        <dbReference type="ARBA" id="ARBA00006357"/>
    </source>
</evidence>
<dbReference type="GO" id="GO:0005634">
    <property type="term" value="C:nucleus"/>
    <property type="evidence" value="ECO:0007669"/>
    <property type="project" value="UniProtKB-SubCell"/>
</dbReference>
<evidence type="ECO:0000256" key="5">
    <source>
        <dbReference type="ARBA" id="ARBA00022839"/>
    </source>
</evidence>
<evidence type="ECO:0000313" key="10">
    <source>
        <dbReference type="Proteomes" id="UP000242877"/>
    </source>
</evidence>
<dbReference type="FunFam" id="3.30.420.10:FF:000019">
    <property type="entry name" value="RNA exonuclease NEF-sp"/>
    <property type="match status" value="1"/>
</dbReference>
<comment type="similarity">
    <text evidence="2">Belongs to the REXO1/REXO3 family.</text>
</comment>
<dbReference type="SUPFAM" id="SSF53098">
    <property type="entry name" value="Ribonuclease H-like"/>
    <property type="match status" value="1"/>
</dbReference>
<evidence type="ECO:0000256" key="6">
    <source>
        <dbReference type="ARBA" id="ARBA00023242"/>
    </source>
</evidence>
<feature type="region of interest" description="Disordered" evidence="7">
    <location>
        <begin position="414"/>
        <end position="449"/>
    </location>
</feature>
<feature type="region of interest" description="Disordered" evidence="7">
    <location>
        <begin position="512"/>
        <end position="539"/>
    </location>
</feature>
<keyword evidence="10" id="KW-1185">Reference proteome</keyword>
<feature type="compositionally biased region" description="Polar residues" evidence="7">
    <location>
        <begin position="431"/>
        <end position="443"/>
    </location>
</feature>
<dbReference type="PANTHER" id="PTHR12801">
    <property type="entry name" value="RNA EXONUCLEASE REXO1 / RECO3 FAMILY MEMBER-RELATED"/>
    <property type="match status" value="1"/>
</dbReference>
<evidence type="ECO:0000256" key="7">
    <source>
        <dbReference type="SAM" id="MobiDB-lite"/>
    </source>
</evidence>
<dbReference type="InterPro" id="IPR034922">
    <property type="entry name" value="REX1-like_exo"/>
</dbReference>
<dbReference type="Proteomes" id="UP000242877">
    <property type="component" value="Unassembled WGS sequence"/>
</dbReference>
<evidence type="ECO:0000256" key="1">
    <source>
        <dbReference type="ARBA" id="ARBA00004123"/>
    </source>
</evidence>
<dbReference type="PANTHER" id="PTHR12801:SF115">
    <property type="entry name" value="FI18136P1-RELATED"/>
    <property type="match status" value="1"/>
</dbReference>
<feature type="domain" description="Exonuclease" evidence="8">
    <location>
        <begin position="229"/>
        <end position="389"/>
    </location>
</feature>
<accession>A0A167UXN8</accession>
<evidence type="ECO:0000313" key="9">
    <source>
        <dbReference type="EMBL" id="KZZ86744.1"/>
    </source>
</evidence>
<feature type="region of interest" description="Disordered" evidence="7">
    <location>
        <begin position="32"/>
        <end position="57"/>
    </location>
</feature>
<feature type="compositionally biased region" description="Basic and acidic residues" evidence="7">
    <location>
        <begin position="416"/>
        <end position="427"/>
    </location>
</feature>
<dbReference type="InterPro" id="IPR012337">
    <property type="entry name" value="RNaseH-like_sf"/>
</dbReference>
<gene>
    <name evidence="9" type="ORF">AAP_06272</name>
</gene>
<dbReference type="CDD" id="cd06145">
    <property type="entry name" value="REX1_like"/>
    <property type="match status" value="1"/>
</dbReference>
<dbReference type="Pfam" id="PF00929">
    <property type="entry name" value="RNase_T"/>
    <property type="match status" value="1"/>
</dbReference>